<feature type="transmembrane region" description="Helical" evidence="1">
    <location>
        <begin position="76"/>
        <end position="97"/>
    </location>
</feature>
<proteinExistence type="evidence at transcript level"/>
<evidence type="ECO:0000256" key="1">
    <source>
        <dbReference type="SAM" id="Phobius"/>
    </source>
</evidence>
<protein>
    <submittedName>
        <fullName evidence="2">Uncharacterized protein</fullName>
    </submittedName>
</protein>
<accession>A7WQD1</accession>
<reference evidence="2" key="1">
    <citation type="journal article" date="2007" name="Proc. Natl. Acad. Sci. U.S.A.">
        <title>Spliced leader RNA trans-splicing in dinoflagellates.</title>
        <authorList>
            <person name="Zhang H."/>
            <person name="Hou Y."/>
            <person name="Miranda L."/>
            <person name="Campbell D.A."/>
            <person name="Sturm N.R."/>
            <person name="Gaasterland T."/>
            <person name="Lin S."/>
        </authorList>
    </citation>
    <scope>NUCLEOTIDE SEQUENCE</scope>
    <source>
        <strain evidence="2">Nsc-cDNA59</strain>
    </source>
</reference>
<dbReference type="AlphaFoldDB" id="A7WQD1"/>
<sequence length="110" mass="12014">MSNPPSWKESFKAHRIAANADVVRGQFMYHREMDSFPLPLERDRGAKRQLSSKLAQQVSKAQADRMNVARLAQSRATLGMGIALPVLGFAILGVFAWSTTSDAPTGPNSV</sequence>
<keyword evidence="1" id="KW-1133">Transmembrane helix</keyword>
<evidence type="ECO:0000313" key="2">
    <source>
        <dbReference type="EMBL" id="ABV22420.1"/>
    </source>
</evidence>
<keyword evidence="1" id="KW-0812">Transmembrane</keyword>
<keyword evidence="1" id="KW-0472">Membrane</keyword>
<dbReference type="EMBL" id="EF134306">
    <property type="protein sequence ID" value="ABV22420.1"/>
    <property type="molecule type" value="mRNA"/>
</dbReference>
<name>A7WQD1_NOCSC</name>
<organism evidence="2">
    <name type="scientific">Noctiluca scintillans</name>
    <name type="common">Sea sparkle</name>
    <name type="synonym">Red tide dinoflagellate</name>
    <dbReference type="NCBI Taxonomy" id="2966"/>
    <lineage>
        <taxon>Eukaryota</taxon>
        <taxon>Sar</taxon>
        <taxon>Alveolata</taxon>
        <taxon>Dinophyceae</taxon>
        <taxon>Noctilucales</taxon>
        <taxon>Noctilucaceae</taxon>
        <taxon>Noctiluca</taxon>
    </lineage>
</organism>